<evidence type="ECO:0000259" key="1">
    <source>
        <dbReference type="Pfam" id="PF18734"/>
    </source>
</evidence>
<dbReference type="RefSeq" id="WP_237864514.1">
    <property type="nucleotide sequence ID" value="NZ_JAKLTZ010000007.1"/>
</dbReference>
<dbReference type="Pfam" id="PF18734">
    <property type="entry name" value="HEPN_AbiU2"/>
    <property type="match status" value="1"/>
</dbReference>
<sequence>MFDQLQIMVIRLCALCDNGTRNDDASLGQLVEDVSTSDFQRFLIDKETQWQRAVGHRAGPTRDIPKLMRALKARWSALKAEQDALTRTKHYRNKVLAHATTGLDPSQRILIRDIWRLSRLALSVAKYIRLLLEGDEWNYLEHSEDGKTYGRMLVRSLHRDNKARGL</sequence>
<keyword evidence="3" id="KW-1185">Reference proteome</keyword>
<dbReference type="EMBL" id="JAKLUA010000007">
    <property type="protein sequence ID" value="MCG2669697.1"/>
    <property type="molecule type" value="Genomic_DNA"/>
</dbReference>
<protein>
    <recommendedName>
        <fullName evidence="1">HEPN AbiU2-like domain-containing protein</fullName>
    </recommendedName>
</protein>
<name>A0ABS9LRP5_9BRAD</name>
<feature type="domain" description="HEPN AbiU2-like" evidence="1">
    <location>
        <begin position="9"/>
        <end position="145"/>
    </location>
</feature>
<evidence type="ECO:0000313" key="3">
    <source>
        <dbReference type="Proteomes" id="UP001139012"/>
    </source>
</evidence>
<gene>
    <name evidence="2" type="ORF">L6637_22285</name>
</gene>
<dbReference type="Proteomes" id="UP001139012">
    <property type="component" value="Unassembled WGS sequence"/>
</dbReference>
<dbReference type="InterPro" id="IPR040704">
    <property type="entry name" value="HEPN_AbiU2"/>
</dbReference>
<accession>A0ABS9LRP5</accession>
<organism evidence="2 3">
    <name type="scientific">Bradyrhizobium zhengyangense</name>
    <dbReference type="NCBI Taxonomy" id="2911009"/>
    <lineage>
        <taxon>Bacteria</taxon>
        <taxon>Pseudomonadati</taxon>
        <taxon>Pseudomonadota</taxon>
        <taxon>Alphaproteobacteria</taxon>
        <taxon>Hyphomicrobiales</taxon>
        <taxon>Nitrobacteraceae</taxon>
        <taxon>Bradyrhizobium</taxon>
    </lineage>
</organism>
<proteinExistence type="predicted"/>
<evidence type="ECO:0000313" key="2">
    <source>
        <dbReference type="EMBL" id="MCG2669697.1"/>
    </source>
</evidence>
<comment type="caution">
    <text evidence="2">The sequence shown here is derived from an EMBL/GenBank/DDBJ whole genome shotgun (WGS) entry which is preliminary data.</text>
</comment>
<reference evidence="2" key="1">
    <citation type="submission" date="2022-01" db="EMBL/GenBank/DDBJ databases">
        <title>Genome sequnece data of strain Bradyrhizobium sp. nov.</title>
        <authorList>
            <person name="Zhang J."/>
        </authorList>
    </citation>
    <scope>NUCLEOTIDE SEQUENCE</scope>
    <source>
        <strain evidence="2">WYCCWR 12774</strain>
    </source>
</reference>